<dbReference type="RefSeq" id="WP_123711912.1">
    <property type="nucleotide sequence ID" value="NZ_RKHR01000004.1"/>
</dbReference>
<feature type="transmembrane region" description="Helical" evidence="1">
    <location>
        <begin position="47"/>
        <end position="66"/>
    </location>
</feature>
<gene>
    <name evidence="2" type="ORF">EDC56_1503</name>
</gene>
<comment type="caution">
    <text evidence="2">The sequence shown here is derived from an EMBL/GenBank/DDBJ whole genome shotgun (WGS) entry which is preliminary data.</text>
</comment>
<dbReference type="AlphaFoldDB" id="A0A3N2DN52"/>
<feature type="transmembrane region" description="Helical" evidence="1">
    <location>
        <begin position="109"/>
        <end position="131"/>
    </location>
</feature>
<sequence length="142" mass="16189">MIKSWLAFEAIKWAVLASICYLMWGGPAFISWILIPYFEPADLEGAYIGICLVAIAVSFCAYWFVLVRSKLLTVPRDIVKSFVVFILFQAVVGYVLPLCILGYEGMGWLLIFFPLVILYLFIVSLVGYFLSTKVFVDKFCRK</sequence>
<reference evidence="2 3" key="1">
    <citation type="submission" date="2018-11" db="EMBL/GenBank/DDBJ databases">
        <title>Genomic Encyclopedia of Type Strains, Phase IV (KMG-IV): sequencing the most valuable type-strain genomes for metagenomic binning, comparative biology and taxonomic classification.</title>
        <authorList>
            <person name="Goeker M."/>
        </authorList>
    </citation>
    <scope>NUCLEOTIDE SEQUENCE [LARGE SCALE GENOMIC DNA]</scope>
    <source>
        <strain evidence="2 3">DSM 100316</strain>
    </source>
</reference>
<keyword evidence="1" id="KW-0812">Transmembrane</keyword>
<dbReference type="EMBL" id="RKHR01000004">
    <property type="protein sequence ID" value="ROS01079.1"/>
    <property type="molecule type" value="Genomic_DNA"/>
</dbReference>
<name>A0A3N2DN52_9GAMM</name>
<proteinExistence type="predicted"/>
<accession>A0A3N2DN52</accession>
<feature type="transmembrane region" description="Helical" evidence="1">
    <location>
        <begin position="12"/>
        <end position="35"/>
    </location>
</feature>
<keyword evidence="1" id="KW-0472">Membrane</keyword>
<keyword evidence="1" id="KW-1133">Transmembrane helix</keyword>
<dbReference type="Proteomes" id="UP000275394">
    <property type="component" value="Unassembled WGS sequence"/>
</dbReference>
<evidence type="ECO:0000313" key="3">
    <source>
        <dbReference type="Proteomes" id="UP000275394"/>
    </source>
</evidence>
<keyword evidence="3" id="KW-1185">Reference proteome</keyword>
<feature type="transmembrane region" description="Helical" evidence="1">
    <location>
        <begin position="78"/>
        <end position="103"/>
    </location>
</feature>
<organism evidence="2 3">
    <name type="scientific">Sinobacterium caligoides</name>
    <dbReference type="NCBI Taxonomy" id="933926"/>
    <lineage>
        <taxon>Bacteria</taxon>
        <taxon>Pseudomonadati</taxon>
        <taxon>Pseudomonadota</taxon>
        <taxon>Gammaproteobacteria</taxon>
        <taxon>Cellvibrionales</taxon>
        <taxon>Spongiibacteraceae</taxon>
        <taxon>Sinobacterium</taxon>
    </lineage>
</organism>
<evidence type="ECO:0000256" key="1">
    <source>
        <dbReference type="SAM" id="Phobius"/>
    </source>
</evidence>
<evidence type="ECO:0000313" key="2">
    <source>
        <dbReference type="EMBL" id="ROS01079.1"/>
    </source>
</evidence>
<protein>
    <submittedName>
        <fullName evidence="2">Uncharacterized protein</fullName>
    </submittedName>
</protein>